<feature type="transmembrane region" description="Helical" evidence="2">
    <location>
        <begin position="289"/>
        <end position="309"/>
    </location>
</feature>
<reference evidence="4" key="3">
    <citation type="submission" date="2015-06" db="UniProtKB">
        <authorList>
            <consortium name="EnsemblMetazoa"/>
        </authorList>
    </citation>
    <scope>IDENTIFICATION</scope>
</reference>
<keyword evidence="2" id="KW-0472">Membrane</keyword>
<feature type="transmembrane region" description="Helical" evidence="2">
    <location>
        <begin position="87"/>
        <end position="108"/>
    </location>
</feature>
<dbReference type="STRING" id="283909.R7UUZ7"/>
<dbReference type="Proteomes" id="UP000014760">
    <property type="component" value="Unassembled WGS sequence"/>
</dbReference>
<feature type="transmembrane region" description="Helical" evidence="2">
    <location>
        <begin position="120"/>
        <end position="141"/>
    </location>
</feature>
<dbReference type="InterPro" id="IPR036259">
    <property type="entry name" value="MFS_trans_sf"/>
</dbReference>
<keyword evidence="2" id="KW-0812">Transmembrane</keyword>
<keyword evidence="5" id="KW-1185">Reference proteome</keyword>
<feature type="transmembrane region" description="Helical" evidence="2">
    <location>
        <begin position="213"/>
        <end position="234"/>
    </location>
</feature>
<dbReference type="GO" id="GO:0015459">
    <property type="term" value="F:potassium channel regulator activity"/>
    <property type="evidence" value="ECO:0007669"/>
    <property type="project" value="TreeGrafter"/>
</dbReference>
<evidence type="ECO:0000256" key="2">
    <source>
        <dbReference type="SAM" id="Phobius"/>
    </source>
</evidence>
<dbReference type="HOGENOM" id="CLU_479999_0_0_1"/>
<feature type="transmembrane region" description="Helical" evidence="2">
    <location>
        <begin position="148"/>
        <end position="165"/>
    </location>
</feature>
<reference evidence="3 5" key="2">
    <citation type="journal article" date="2013" name="Nature">
        <title>Insights into bilaterian evolution from three spiralian genomes.</title>
        <authorList>
            <person name="Simakov O."/>
            <person name="Marletaz F."/>
            <person name="Cho S.J."/>
            <person name="Edsinger-Gonzales E."/>
            <person name="Havlak P."/>
            <person name="Hellsten U."/>
            <person name="Kuo D.H."/>
            <person name="Larsson T."/>
            <person name="Lv J."/>
            <person name="Arendt D."/>
            <person name="Savage R."/>
            <person name="Osoegawa K."/>
            <person name="de Jong P."/>
            <person name="Grimwood J."/>
            <person name="Chapman J.A."/>
            <person name="Shapiro H."/>
            <person name="Aerts A."/>
            <person name="Otillar R.P."/>
            <person name="Terry A.Y."/>
            <person name="Boore J.L."/>
            <person name="Grigoriev I.V."/>
            <person name="Lindberg D.R."/>
            <person name="Seaver E.C."/>
            <person name="Weisblat D.A."/>
            <person name="Putnam N.H."/>
            <person name="Rokhsar D.S."/>
        </authorList>
    </citation>
    <scope>NUCLEOTIDE SEQUENCE</scope>
    <source>
        <strain evidence="3 5">I ESC-2004</strain>
    </source>
</reference>
<sequence length="568" mass="61816">MTSLVVNAHDIDVISDASDSDSDVELFNRPSDQTLLLQDSRLDKACDGRLRPENMCSEIEQQLQLSQPRQLISEAQLQQKRSVTRRFLIVCVTMLLLTTALPLSTPSLALVNIEDDSLKVIALGCLYGCLLVSSLFTPLILRCTGEKMASLAGGVGVALCVSSRFRPSPPFVIPGFAAAGLFLGPCLTVLCSRVITITNEHVFLVGSVSGKTLLFFSGIFQTWALAAGWLAQLLTMVSLDFPWSNDPYTANDTASSCGAQYCWDNFVMSPSFSVVSDNTESVMGHRMQALLGCLMACSVVAVLLALFGIDRPKGEDDGQSCHVVFGEVFLLLKKPEVRLLSPVLILSGARQHLCYQYLIQAFSTCSLQSRSGSFALLGALITSSFMAPSLGFFFGVAGRLRVALPLFLLEAILLLLTLTWPVVAWPAAAFFVITCLLAVIDSAWQVLCPALLAQLLPNHLNASMAALRACQAVGYLAVYAVQASSVCSQHLLIGMQLLLALSMICHVVMEIQVRLREQDMKSNPDEHKIVLPPLNEATWLPHINPMRVRKERTSALTNFTAEGKKVRT</sequence>
<dbReference type="PANTHER" id="PTHR19444">
    <property type="entry name" value="UNC-93 RELATED"/>
    <property type="match status" value="1"/>
</dbReference>
<evidence type="ECO:0000256" key="1">
    <source>
        <dbReference type="ARBA" id="ARBA00009172"/>
    </source>
</evidence>
<reference evidence="5" key="1">
    <citation type="submission" date="2012-12" db="EMBL/GenBank/DDBJ databases">
        <authorList>
            <person name="Hellsten U."/>
            <person name="Grimwood J."/>
            <person name="Chapman J.A."/>
            <person name="Shapiro H."/>
            <person name="Aerts A."/>
            <person name="Otillar R.P."/>
            <person name="Terry A.Y."/>
            <person name="Boore J.L."/>
            <person name="Simakov O."/>
            <person name="Marletaz F."/>
            <person name="Cho S.-J."/>
            <person name="Edsinger-Gonzales E."/>
            <person name="Havlak P."/>
            <person name="Kuo D.-H."/>
            <person name="Larsson T."/>
            <person name="Lv J."/>
            <person name="Arendt D."/>
            <person name="Savage R."/>
            <person name="Osoegawa K."/>
            <person name="de Jong P."/>
            <person name="Lindberg D.R."/>
            <person name="Seaver E.C."/>
            <person name="Weisblat D.A."/>
            <person name="Putnam N.H."/>
            <person name="Grigoriev I.V."/>
            <person name="Rokhsar D.S."/>
        </authorList>
    </citation>
    <scope>NUCLEOTIDE SEQUENCE</scope>
    <source>
        <strain evidence="5">I ESC-2004</strain>
    </source>
</reference>
<dbReference type="EMBL" id="KB299619">
    <property type="protein sequence ID" value="ELU07762.1"/>
    <property type="molecule type" value="Genomic_DNA"/>
</dbReference>
<feature type="transmembrane region" description="Helical" evidence="2">
    <location>
        <begin position="371"/>
        <end position="395"/>
    </location>
</feature>
<organism evidence="3">
    <name type="scientific">Capitella teleta</name>
    <name type="common">Polychaete worm</name>
    <dbReference type="NCBI Taxonomy" id="283909"/>
    <lineage>
        <taxon>Eukaryota</taxon>
        <taxon>Metazoa</taxon>
        <taxon>Spiralia</taxon>
        <taxon>Lophotrochozoa</taxon>
        <taxon>Annelida</taxon>
        <taxon>Polychaeta</taxon>
        <taxon>Sedentaria</taxon>
        <taxon>Scolecida</taxon>
        <taxon>Capitellidae</taxon>
        <taxon>Capitella</taxon>
    </lineage>
</organism>
<evidence type="ECO:0008006" key="6">
    <source>
        <dbReference type="Google" id="ProtNLM"/>
    </source>
</evidence>
<feature type="transmembrane region" description="Helical" evidence="2">
    <location>
        <begin position="171"/>
        <end position="192"/>
    </location>
</feature>
<dbReference type="SUPFAM" id="SSF103473">
    <property type="entry name" value="MFS general substrate transporter"/>
    <property type="match status" value="1"/>
</dbReference>
<dbReference type="EnsemblMetazoa" id="CapteT193132">
    <property type="protein sequence ID" value="CapteP193132"/>
    <property type="gene ID" value="CapteG193132"/>
</dbReference>
<accession>R7UUZ7</accession>
<dbReference type="GO" id="GO:0006937">
    <property type="term" value="P:regulation of muscle contraction"/>
    <property type="evidence" value="ECO:0007669"/>
    <property type="project" value="TreeGrafter"/>
</dbReference>
<gene>
    <name evidence="3" type="ORF">CAPTEDRAFT_193132</name>
</gene>
<dbReference type="GO" id="GO:0043266">
    <property type="term" value="P:regulation of potassium ion transport"/>
    <property type="evidence" value="ECO:0007669"/>
    <property type="project" value="TreeGrafter"/>
</dbReference>
<evidence type="ECO:0000313" key="4">
    <source>
        <dbReference type="EnsemblMetazoa" id="CapteP193132"/>
    </source>
</evidence>
<keyword evidence="2" id="KW-1133">Transmembrane helix</keyword>
<dbReference type="InterPro" id="IPR051951">
    <property type="entry name" value="UNC-93_regulatory"/>
</dbReference>
<dbReference type="EMBL" id="AMQN01001107">
    <property type="status" value="NOT_ANNOTATED_CDS"/>
    <property type="molecule type" value="Genomic_DNA"/>
</dbReference>
<evidence type="ECO:0000313" key="5">
    <source>
        <dbReference type="Proteomes" id="UP000014760"/>
    </source>
</evidence>
<feature type="transmembrane region" description="Helical" evidence="2">
    <location>
        <begin position="402"/>
        <end position="423"/>
    </location>
</feature>
<dbReference type="AlphaFoldDB" id="R7UUZ7"/>
<proteinExistence type="inferred from homology"/>
<name>R7UUZ7_CAPTE</name>
<protein>
    <recommendedName>
        <fullName evidence="6">Major facilitator superfamily (MFS) profile domain-containing protein</fullName>
    </recommendedName>
</protein>
<dbReference type="GO" id="GO:0005886">
    <property type="term" value="C:plasma membrane"/>
    <property type="evidence" value="ECO:0007669"/>
    <property type="project" value="TreeGrafter"/>
</dbReference>
<dbReference type="PANTHER" id="PTHR19444:SF11">
    <property type="entry name" value="UNC93-LIKE PROTEIN"/>
    <property type="match status" value="1"/>
</dbReference>
<dbReference type="GO" id="GO:0055120">
    <property type="term" value="C:striated muscle dense body"/>
    <property type="evidence" value="ECO:0007669"/>
    <property type="project" value="TreeGrafter"/>
</dbReference>
<comment type="similarity">
    <text evidence="1">Belongs to the unc-93 family.</text>
</comment>
<evidence type="ECO:0000313" key="3">
    <source>
        <dbReference type="EMBL" id="ELU07762.1"/>
    </source>
</evidence>